<dbReference type="Proteomes" id="UP000187203">
    <property type="component" value="Unassembled WGS sequence"/>
</dbReference>
<gene>
    <name evidence="3" type="ORF">COLO4_15476</name>
</gene>
<keyword evidence="4" id="KW-1185">Reference proteome</keyword>
<dbReference type="GO" id="GO:0003729">
    <property type="term" value="F:mRNA binding"/>
    <property type="evidence" value="ECO:0007669"/>
    <property type="project" value="TreeGrafter"/>
</dbReference>
<dbReference type="EMBL" id="AWUE01015685">
    <property type="protein sequence ID" value="OMO96137.1"/>
    <property type="molecule type" value="Genomic_DNA"/>
</dbReference>
<dbReference type="Pfam" id="PF02136">
    <property type="entry name" value="NTF2"/>
    <property type="match status" value="1"/>
</dbReference>
<dbReference type="PANTHER" id="PTHR10693:SF45">
    <property type="entry name" value="NUCLEAR TRANSPORT FACTOR 2 (NTF2) FAMILY PROTEIN WITH RNA BINDING (RRM-RBD-RNP MOTIFS) DOMAIN-CONTAINING PROTEIN"/>
    <property type="match status" value="1"/>
</dbReference>
<feature type="domain" description="NTF2" evidence="2">
    <location>
        <begin position="66"/>
        <end position="109"/>
    </location>
</feature>
<dbReference type="InterPro" id="IPR039539">
    <property type="entry name" value="Ras_GTPase_bind_prot"/>
</dbReference>
<evidence type="ECO:0000259" key="2">
    <source>
        <dbReference type="PROSITE" id="PS50177"/>
    </source>
</evidence>
<dbReference type="InterPro" id="IPR032710">
    <property type="entry name" value="NTF2-like_dom_sf"/>
</dbReference>
<accession>A0A1R3JN44</accession>
<dbReference type="PANTHER" id="PTHR10693">
    <property type="entry name" value="RAS GTPASE-ACTIVATING PROTEIN-BINDING PROTEIN"/>
    <property type="match status" value="1"/>
</dbReference>
<dbReference type="Gene3D" id="3.10.450.50">
    <property type="match status" value="1"/>
</dbReference>
<dbReference type="PROSITE" id="PS50177">
    <property type="entry name" value="NTF2_DOMAIN"/>
    <property type="match status" value="1"/>
</dbReference>
<evidence type="ECO:0000313" key="4">
    <source>
        <dbReference type="Proteomes" id="UP000187203"/>
    </source>
</evidence>
<dbReference type="SUPFAM" id="SSF54427">
    <property type="entry name" value="NTF2-like"/>
    <property type="match status" value="1"/>
</dbReference>
<dbReference type="GO" id="GO:0005829">
    <property type="term" value="C:cytosol"/>
    <property type="evidence" value="ECO:0007669"/>
    <property type="project" value="TreeGrafter"/>
</dbReference>
<dbReference type="AlphaFoldDB" id="A0A1R3JN44"/>
<protein>
    <submittedName>
        <fullName evidence="3">Nuclear transport factor 2</fullName>
    </submittedName>
</protein>
<dbReference type="InterPro" id="IPR002075">
    <property type="entry name" value="NTF2_dom"/>
</dbReference>
<evidence type="ECO:0000256" key="1">
    <source>
        <dbReference type="ARBA" id="ARBA00022884"/>
    </source>
</evidence>
<comment type="caution">
    <text evidence="3">The sequence shown here is derived from an EMBL/GenBank/DDBJ whole genome shotgun (WGS) entry which is preliminary data.</text>
</comment>
<keyword evidence="1" id="KW-0694">RNA-binding</keyword>
<name>A0A1R3JN44_9ROSI</name>
<dbReference type="CDD" id="cd00780">
    <property type="entry name" value="NTF2"/>
    <property type="match status" value="1"/>
</dbReference>
<dbReference type="OrthoDB" id="339151at2759"/>
<evidence type="ECO:0000313" key="3">
    <source>
        <dbReference type="EMBL" id="OMO96137.1"/>
    </source>
</evidence>
<organism evidence="3 4">
    <name type="scientific">Corchorus olitorius</name>
    <dbReference type="NCBI Taxonomy" id="93759"/>
    <lineage>
        <taxon>Eukaryota</taxon>
        <taxon>Viridiplantae</taxon>
        <taxon>Streptophyta</taxon>
        <taxon>Embryophyta</taxon>
        <taxon>Tracheophyta</taxon>
        <taxon>Spermatophyta</taxon>
        <taxon>Magnoliopsida</taxon>
        <taxon>eudicotyledons</taxon>
        <taxon>Gunneridae</taxon>
        <taxon>Pentapetalae</taxon>
        <taxon>rosids</taxon>
        <taxon>malvids</taxon>
        <taxon>Malvales</taxon>
        <taxon>Malvaceae</taxon>
        <taxon>Grewioideae</taxon>
        <taxon>Apeibeae</taxon>
        <taxon>Corchorus</taxon>
    </lineage>
</organism>
<sequence length="157" mass="17692">MATSEQIAEDAAKCFVHSYYCNLITSPEKGHKFYKDEQQGVTSAAIFKRVHKFSYSVDANLTIGLGVHVLVLGNMVIDDKSIRKFSQSFVLAPLNKPRSYLILNDVLRFHDEEPDLLKETIIAVEPSLEAVGKSDFDDDFPIVGDPRSLLLIRRCLF</sequence>
<reference evidence="4" key="1">
    <citation type="submission" date="2013-09" db="EMBL/GenBank/DDBJ databases">
        <title>Corchorus olitorius genome sequencing.</title>
        <authorList>
            <person name="Alam M."/>
            <person name="Haque M.S."/>
            <person name="Islam M.S."/>
            <person name="Emdad E.M."/>
            <person name="Islam M.M."/>
            <person name="Ahmed B."/>
            <person name="Halim A."/>
            <person name="Hossen Q.M.M."/>
            <person name="Hossain M.Z."/>
            <person name="Ahmed R."/>
            <person name="Khan M.M."/>
            <person name="Islam R."/>
            <person name="Rashid M.M."/>
            <person name="Khan S.A."/>
            <person name="Rahman M.S."/>
            <person name="Alam M."/>
            <person name="Yahiya A.S."/>
            <person name="Khan M.S."/>
            <person name="Azam M.S."/>
            <person name="Haque T."/>
            <person name="Lashkar M.Z.H."/>
            <person name="Akhand A.I."/>
            <person name="Morshed G."/>
            <person name="Roy S."/>
            <person name="Uddin K.S."/>
            <person name="Rabeya T."/>
            <person name="Hossain A.S."/>
            <person name="Chowdhury A."/>
            <person name="Snigdha A.R."/>
            <person name="Mortoza M.S."/>
            <person name="Matin S.A."/>
            <person name="Hoque S.M.E."/>
            <person name="Islam M.K."/>
            <person name="Roy D.K."/>
            <person name="Haider R."/>
            <person name="Moosa M.M."/>
            <person name="Elias S.M."/>
            <person name="Hasan A.M."/>
            <person name="Jahan S."/>
            <person name="Shafiuddin M."/>
            <person name="Mahmood N."/>
            <person name="Shommy N.S."/>
        </authorList>
    </citation>
    <scope>NUCLEOTIDE SEQUENCE [LARGE SCALE GENOMIC DNA]</scope>
    <source>
        <strain evidence="4">cv. O-4</strain>
    </source>
</reference>
<proteinExistence type="predicted"/>
<dbReference type="InterPro" id="IPR018222">
    <property type="entry name" value="Nuclear_transport_factor_2_euk"/>
</dbReference>
<dbReference type="STRING" id="93759.A0A1R3JN44"/>
<dbReference type="GO" id="GO:1990904">
    <property type="term" value="C:ribonucleoprotein complex"/>
    <property type="evidence" value="ECO:0007669"/>
    <property type="project" value="TreeGrafter"/>
</dbReference>